<keyword evidence="3" id="KW-1003">Cell membrane</keyword>
<keyword evidence="6 7" id="KW-0472">Membrane</keyword>
<evidence type="ECO:0000256" key="1">
    <source>
        <dbReference type="ARBA" id="ARBA00004651"/>
    </source>
</evidence>
<dbReference type="EMBL" id="CP022753">
    <property type="protein sequence ID" value="ASU83237.1"/>
    <property type="molecule type" value="Genomic_DNA"/>
</dbReference>
<dbReference type="Pfam" id="PF00528">
    <property type="entry name" value="BPD_transp_1"/>
    <property type="match status" value="1"/>
</dbReference>
<feature type="transmembrane region" description="Helical" evidence="7">
    <location>
        <begin position="344"/>
        <end position="370"/>
    </location>
</feature>
<dbReference type="AlphaFoldDB" id="A0A223S586"/>
<evidence type="ECO:0000256" key="5">
    <source>
        <dbReference type="ARBA" id="ARBA00022989"/>
    </source>
</evidence>
<dbReference type="Pfam" id="PF19300">
    <property type="entry name" value="BPD_transp_1_N"/>
    <property type="match status" value="1"/>
</dbReference>
<feature type="transmembrane region" description="Helical" evidence="7">
    <location>
        <begin position="66"/>
        <end position="87"/>
    </location>
</feature>
<dbReference type="Proteomes" id="UP000215005">
    <property type="component" value="Chromosome"/>
</dbReference>
<dbReference type="PANTHER" id="PTHR43376">
    <property type="entry name" value="OLIGOPEPTIDE TRANSPORT SYSTEM PERMEASE PROTEIN"/>
    <property type="match status" value="1"/>
</dbReference>
<dbReference type="PROSITE" id="PS50928">
    <property type="entry name" value="ABC_TM1"/>
    <property type="match status" value="1"/>
</dbReference>
<keyword evidence="5 7" id="KW-1133">Transmembrane helix</keyword>
<organism evidence="10 11">
    <name type="scientific">Nocardiopsis gilva YIM 90087</name>
    <dbReference type="NCBI Taxonomy" id="1235441"/>
    <lineage>
        <taxon>Bacteria</taxon>
        <taxon>Bacillati</taxon>
        <taxon>Actinomycetota</taxon>
        <taxon>Actinomycetes</taxon>
        <taxon>Streptosporangiales</taxon>
        <taxon>Nocardiopsidaceae</taxon>
        <taxon>Nocardiopsis</taxon>
    </lineage>
</organism>
<dbReference type="RefSeq" id="WP_017617194.1">
    <property type="nucleotide sequence ID" value="NZ_ANBG01000053.1"/>
</dbReference>
<dbReference type="PANTHER" id="PTHR43376:SF1">
    <property type="entry name" value="OLIGOPEPTIDE TRANSPORT SYSTEM PERMEASE PROTEIN"/>
    <property type="match status" value="1"/>
</dbReference>
<dbReference type="SUPFAM" id="SSF161098">
    <property type="entry name" value="MetI-like"/>
    <property type="match status" value="1"/>
</dbReference>
<evidence type="ECO:0000256" key="7">
    <source>
        <dbReference type="RuleBase" id="RU363032"/>
    </source>
</evidence>
<dbReference type="InterPro" id="IPR000515">
    <property type="entry name" value="MetI-like"/>
</dbReference>
<feature type="compositionally biased region" description="Gly residues" evidence="8">
    <location>
        <begin position="23"/>
        <end position="42"/>
    </location>
</feature>
<dbReference type="KEGG" id="ngv:CDO52_11030"/>
<feature type="compositionally biased region" description="Low complexity" evidence="8">
    <location>
        <begin position="1"/>
        <end position="17"/>
    </location>
</feature>
<evidence type="ECO:0000256" key="4">
    <source>
        <dbReference type="ARBA" id="ARBA00022692"/>
    </source>
</evidence>
<evidence type="ECO:0000256" key="2">
    <source>
        <dbReference type="ARBA" id="ARBA00022448"/>
    </source>
</evidence>
<keyword evidence="4 7" id="KW-0812">Transmembrane</keyword>
<feature type="transmembrane region" description="Helical" evidence="7">
    <location>
        <begin position="240"/>
        <end position="259"/>
    </location>
</feature>
<evidence type="ECO:0000313" key="11">
    <source>
        <dbReference type="Proteomes" id="UP000215005"/>
    </source>
</evidence>
<sequence length="376" mass="39846">MGSPSTPAAGDTPAAPARSGVPASGGGTRSGPGDGAATGTAGGPDARRGIDRPRTLRLLRYVSGRLLTAAVSLFAVVVTSFFLFRILPGDPVRALTQDRAVTVEQMEAMRREFGLDQPLWQQFIDYCLGMLRFDFGVSYQYRVPVTDLLLDRLGPTVLLAGTGTLIAAVIGLALGTGSAWRRGSVMDRANTGVALTLWSVPSFWLGLLLIVALSSGAGLFPTSGMMSPGVTGTFNAAVDVAHHMVLPLATMVAVVYAQYMMVMRSSLLDEMGSDYLTTARAKGLRDALVLRRHAVPNALLPTVTLIFLELGRVLGGVILVETVFAWPGLGSLFYSGLKVPDLPIVQALFVVFAGAVIIMNLLADLVYPLLDPRVRS</sequence>
<feature type="transmembrane region" description="Helical" evidence="7">
    <location>
        <begin position="157"/>
        <end position="180"/>
    </location>
</feature>
<evidence type="ECO:0000256" key="8">
    <source>
        <dbReference type="SAM" id="MobiDB-lite"/>
    </source>
</evidence>
<dbReference type="CDD" id="cd06261">
    <property type="entry name" value="TM_PBP2"/>
    <property type="match status" value="1"/>
</dbReference>
<gene>
    <name evidence="10" type="ORF">CDO52_11030</name>
</gene>
<dbReference type="GO" id="GO:0005886">
    <property type="term" value="C:plasma membrane"/>
    <property type="evidence" value="ECO:0007669"/>
    <property type="project" value="UniProtKB-SubCell"/>
</dbReference>
<protein>
    <submittedName>
        <fullName evidence="10">ABC transporter permease</fullName>
    </submittedName>
</protein>
<comment type="similarity">
    <text evidence="7">Belongs to the binding-protein-dependent transport system permease family.</text>
</comment>
<dbReference type="OrthoDB" id="9778910at2"/>
<dbReference type="GO" id="GO:0055085">
    <property type="term" value="P:transmembrane transport"/>
    <property type="evidence" value="ECO:0007669"/>
    <property type="project" value="InterPro"/>
</dbReference>
<evidence type="ECO:0000256" key="6">
    <source>
        <dbReference type="ARBA" id="ARBA00023136"/>
    </source>
</evidence>
<name>A0A223S586_9ACTN</name>
<keyword evidence="2 7" id="KW-0813">Transport</keyword>
<dbReference type="InterPro" id="IPR035906">
    <property type="entry name" value="MetI-like_sf"/>
</dbReference>
<proteinExistence type="inferred from homology"/>
<feature type="transmembrane region" description="Helical" evidence="7">
    <location>
        <begin position="192"/>
        <end position="220"/>
    </location>
</feature>
<accession>A0A223S586</accession>
<evidence type="ECO:0000259" key="9">
    <source>
        <dbReference type="PROSITE" id="PS50928"/>
    </source>
</evidence>
<dbReference type="InterPro" id="IPR045621">
    <property type="entry name" value="BPD_transp_1_N"/>
</dbReference>
<comment type="subcellular location">
    <subcellularLocation>
        <location evidence="1 7">Cell membrane</location>
        <topology evidence="1 7">Multi-pass membrane protein</topology>
    </subcellularLocation>
</comment>
<evidence type="ECO:0000313" key="10">
    <source>
        <dbReference type="EMBL" id="ASU83237.1"/>
    </source>
</evidence>
<feature type="domain" description="ABC transmembrane type-1" evidence="9">
    <location>
        <begin position="153"/>
        <end position="363"/>
    </location>
</feature>
<reference evidence="10 11" key="1">
    <citation type="submission" date="2017-08" db="EMBL/GenBank/DDBJ databases">
        <title>The complete genome sequence of Nocardiopsis gilva YIM 90087.</title>
        <authorList>
            <person name="Yin M."/>
            <person name="Tang S."/>
        </authorList>
    </citation>
    <scope>NUCLEOTIDE SEQUENCE [LARGE SCALE GENOMIC DNA]</scope>
    <source>
        <strain evidence="10 11">YIM 90087</strain>
    </source>
</reference>
<keyword evidence="11" id="KW-1185">Reference proteome</keyword>
<dbReference type="Gene3D" id="1.10.3720.10">
    <property type="entry name" value="MetI-like"/>
    <property type="match status" value="1"/>
</dbReference>
<feature type="region of interest" description="Disordered" evidence="8">
    <location>
        <begin position="1"/>
        <end position="49"/>
    </location>
</feature>
<evidence type="ECO:0000256" key="3">
    <source>
        <dbReference type="ARBA" id="ARBA00022475"/>
    </source>
</evidence>
<feature type="transmembrane region" description="Helical" evidence="7">
    <location>
        <begin position="298"/>
        <end position="324"/>
    </location>
</feature>